<protein>
    <submittedName>
        <fullName evidence="2">Uncharacterized protein</fullName>
    </submittedName>
</protein>
<dbReference type="EMBL" id="SMOL01000157">
    <property type="protein sequence ID" value="KAB2627156.1"/>
    <property type="molecule type" value="Genomic_DNA"/>
</dbReference>
<feature type="region of interest" description="Disordered" evidence="1">
    <location>
        <begin position="25"/>
        <end position="80"/>
    </location>
</feature>
<dbReference type="AlphaFoldDB" id="A0A5N5HGM4"/>
<comment type="caution">
    <text evidence="2">The sequence shown here is derived from an EMBL/GenBank/DDBJ whole genome shotgun (WGS) entry which is preliminary data.</text>
</comment>
<sequence>MSWTNIEIGFHLSLSLKYITDEGANVHDSNGSDDDSENIDHGTANAGGSIGFEENRNNGRSRSPYTLSNRHHNSHYGAANSKKKCIGPPTLFASTWTSLVHLCIAFQY</sequence>
<reference evidence="2 3" key="1">
    <citation type="submission" date="2019-09" db="EMBL/GenBank/DDBJ databases">
        <authorList>
            <person name="Ou C."/>
        </authorList>
    </citation>
    <scope>NUCLEOTIDE SEQUENCE [LARGE SCALE GENOMIC DNA]</scope>
    <source>
        <strain evidence="2">S2</strain>
        <tissue evidence="2">Leaf</tissue>
    </source>
</reference>
<feature type="compositionally biased region" description="Polar residues" evidence="1">
    <location>
        <begin position="58"/>
        <end position="68"/>
    </location>
</feature>
<keyword evidence="3" id="KW-1185">Reference proteome</keyword>
<reference evidence="3" key="2">
    <citation type="submission" date="2019-10" db="EMBL/GenBank/DDBJ databases">
        <title>A de novo genome assembly of a pear dwarfing rootstock.</title>
        <authorList>
            <person name="Wang F."/>
            <person name="Wang J."/>
            <person name="Li S."/>
            <person name="Zhang Y."/>
            <person name="Fang M."/>
            <person name="Ma L."/>
            <person name="Zhao Y."/>
            <person name="Jiang S."/>
        </authorList>
    </citation>
    <scope>NUCLEOTIDE SEQUENCE [LARGE SCALE GENOMIC DNA]</scope>
</reference>
<name>A0A5N5HGM4_9ROSA</name>
<organism evidence="2 3">
    <name type="scientific">Pyrus ussuriensis x Pyrus communis</name>
    <dbReference type="NCBI Taxonomy" id="2448454"/>
    <lineage>
        <taxon>Eukaryota</taxon>
        <taxon>Viridiplantae</taxon>
        <taxon>Streptophyta</taxon>
        <taxon>Embryophyta</taxon>
        <taxon>Tracheophyta</taxon>
        <taxon>Spermatophyta</taxon>
        <taxon>Magnoliopsida</taxon>
        <taxon>eudicotyledons</taxon>
        <taxon>Gunneridae</taxon>
        <taxon>Pentapetalae</taxon>
        <taxon>rosids</taxon>
        <taxon>fabids</taxon>
        <taxon>Rosales</taxon>
        <taxon>Rosaceae</taxon>
        <taxon>Amygdaloideae</taxon>
        <taxon>Maleae</taxon>
        <taxon>Pyrus</taxon>
    </lineage>
</organism>
<proteinExistence type="predicted"/>
<accession>A0A5N5HGM4</accession>
<reference evidence="2 3" key="3">
    <citation type="submission" date="2019-11" db="EMBL/GenBank/DDBJ databases">
        <title>A de novo genome assembly of a pear dwarfing rootstock.</title>
        <authorList>
            <person name="Wang F."/>
            <person name="Wang J."/>
            <person name="Li S."/>
            <person name="Zhang Y."/>
            <person name="Fang M."/>
            <person name="Ma L."/>
            <person name="Zhao Y."/>
            <person name="Jiang S."/>
        </authorList>
    </citation>
    <scope>NUCLEOTIDE SEQUENCE [LARGE SCALE GENOMIC DNA]</scope>
    <source>
        <strain evidence="2">S2</strain>
        <tissue evidence="2">Leaf</tissue>
    </source>
</reference>
<evidence type="ECO:0000313" key="3">
    <source>
        <dbReference type="Proteomes" id="UP000327157"/>
    </source>
</evidence>
<evidence type="ECO:0000256" key="1">
    <source>
        <dbReference type="SAM" id="MobiDB-lite"/>
    </source>
</evidence>
<gene>
    <name evidence="2" type="ORF">D8674_020774</name>
</gene>
<evidence type="ECO:0000313" key="2">
    <source>
        <dbReference type="EMBL" id="KAB2627156.1"/>
    </source>
</evidence>
<dbReference type="Proteomes" id="UP000327157">
    <property type="component" value="Chromosome 2"/>
</dbReference>
<dbReference type="OrthoDB" id="1189583at2759"/>